<dbReference type="EMBL" id="SULG01000115">
    <property type="protein sequence ID" value="TLD40260.1"/>
    <property type="molecule type" value="Genomic_DNA"/>
</dbReference>
<proteinExistence type="predicted"/>
<dbReference type="AlphaFoldDB" id="A0A533QI97"/>
<keyword evidence="1" id="KW-1133">Transmembrane helix</keyword>
<sequence length="338" mass="38216">MKQVRTYIIITLLIFIIKFDISIANITKTEDSNKETTEKPKIIFEEQVYNFGKIYIGENVKHGFKFKNIGSGELIIKNVKSSCGCTAALVSKDKLLNNEEGEVEIKFNPGHYVGKTTKSVVVNSNDPENPQYKLTITGEIIEEVIVNQKLINFGIIKKGDACTRSFEIKTIPELKTEIKKVESPNPYITIAQNKINNNHYSYQVVMNKYDYIGRFTGIIFIYTNSSKQERIDIPFFGEIVGDVTFYPDVLSFGYIQKGQDVKKTVIINFMNKNVKIEKIELDPDTVNYQVSELSNSKKIDVKLSKDSAVGKITGNLKIYTNSSIQPVITIPIHGEIKG</sequence>
<dbReference type="InterPro" id="IPR013783">
    <property type="entry name" value="Ig-like_fold"/>
</dbReference>
<evidence type="ECO:0000256" key="1">
    <source>
        <dbReference type="SAM" id="Phobius"/>
    </source>
</evidence>
<keyword evidence="1" id="KW-0812">Transmembrane</keyword>
<dbReference type="Proteomes" id="UP000319783">
    <property type="component" value="Unassembled WGS sequence"/>
</dbReference>
<keyword evidence="1" id="KW-0472">Membrane</keyword>
<feature type="transmembrane region" description="Helical" evidence="1">
    <location>
        <begin position="7"/>
        <end position="26"/>
    </location>
</feature>
<name>A0A533QI97_9BACT</name>
<reference evidence="2 3" key="1">
    <citation type="submission" date="2019-04" db="EMBL/GenBank/DDBJ databases">
        <title>Genome of a novel bacterium Candidatus Jettenia ecosi reconstructed from metagenome of an anammox bioreactor.</title>
        <authorList>
            <person name="Mardanov A.V."/>
            <person name="Beletsky A.V."/>
            <person name="Ravin N.V."/>
            <person name="Botchkova E.A."/>
            <person name="Litti Y.V."/>
            <person name="Nozhevnikova A.N."/>
        </authorList>
    </citation>
    <scope>NUCLEOTIDE SEQUENCE [LARGE SCALE GENOMIC DNA]</scope>
    <source>
        <strain evidence="2">J2</strain>
    </source>
</reference>
<protein>
    <recommendedName>
        <fullName evidence="4">DUF1573 domain-containing protein</fullName>
    </recommendedName>
</protein>
<organism evidence="2 3">
    <name type="scientific">Candidatus Jettenia ecosi</name>
    <dbReference type="NCBI Taxonomy" id="2494326"/>
    <lineage>
        <taxon>Bacteria</taxon>
        <taxon>Pseudomonadati</taxon>
        <taxon>Planctomycetota</taxon>
        <taxon>Candidatus Brocadiia</taxon>
        <taxon>Candidatus Brocadiales</taxon>
        <taxon>Candidatus Brocadiaceae</taxon>
        <taxon>Candidatus Jettenia</taxon>
    </lineage>
</organism>
<evidence type="ECO:0008006" key="4">
    <source>
        <dbReference type="Google" id="ProtNLM"/>
    </source>
</evidence>
<evidence type="ECO:0000313" key="3">
    <source>
        <dbReference type="Proteomes" id="UP000319783"/>
    </source>
</evidence>
<evidence type="ECO:0000313" key="2">
    <source>
        <dbReference type="EMBL" id="TLD40260.1"/>
    </source>
</evidence>
<dbReference type="PANTHER" id="PTHR37833:SF1">
    <property type="entry name" value="SIGNAL PEPTIDE PROTEIN"/>
    <property type="match status" value="1"/>
</dbReference>
<dbReference type="InterPro" id="IPR011467">
    <property type="entry name" value="DUF1573"/>
</dbReference>
<comment type="caution">
    <text evidence="2">The sequence shown here is derived from an EMBL/GenBank/DDBJ whole genome shotgun (WGS) entry which is preliminary data.</text>
</comment>
<accession>A0A533QI97</accession>
<dbReference type="Pfam" id="PF07610">
    <property type="entry name" value="DUF1573"/>
    <property type="match status" value="1"/>
</dbReference>
<dbReference type="Gene3D" id="2.60.40.10">
    <property type="entry name" value="Immunoglobulins"/>
    <property type="match status" value="1"/>
</dbReference>
<dbReference type="PANTHER" id="PTHR37833">
    <property type="entry name" value="LIPOPROTEIN-RELATED"/>
    <property type="match status" value="1"/>
</dbReference>
<gene>
    <name evidence="2" type="ORF">JETT_3467</name>
</gene>